<keyword evidence="4" id="KW-0812">Transmembrane</keyword>
<dbReference type="PRINTS" id="PR00080">
    <property type="entry name" value="SDRFAMILY"/>
</dbReference>
<dbReference type="SUPFAM" id="SSF51735">
    <property type="entry name" value="NAD(P)-binding Rossmann-fold domains"/>
    <property type="match status" value="1"/>
</dbReference>
<protein>
    <recommendedName>
        <fullName evidence="7">Retinol dehydrogenase 13</fullName>
    </recommendedName>
</protein>
<feature type="transmembrane region" description="Helical" evidence="4">
    <location>
        <begin position="16"/>
        <end position="35"/>
    </location>
</feature>
<dbReference type="EMBL" id="OU892278">
    <property type="protein sequence ID" value="CAG9764488.1"/>
    <property type="molecule type" value="Genomic_DNA"/>
</dbReference>
<dbReference type="InterPro" id="IPR002347">
    <property type="entry name" value="SDR_fam"/>
</dbReference>
<evidence type="ECO:0000313" key="5">
    <source>
        <dbReference type="EMBL" id="CAG9764488.1"/>
    </source>
</evidence>
<evidence type="ECO:0008006" key="7">
    <source>
        <dbReference type="Google" id="ProtNLM"/>
    </source>
</evidence>
<dbReference type="Pfam" id="PF00106">
    <property type="entry name" value="adh_short"/>
    <property type="match status" value="1"/>
</dbReference>
<reference evidence="5" key="1">
    <citation type="submission" date="2022-01" db="EMBL/GenBank/DDBJ databases">
        <authorList>
            <person name="King R."/>
        </authorList>
    </citation>
    <scope>NUCLEOTIDE SEQUENCE</scope>
</reference>
<dbReference type="Gene3D" id="3.40.50.720">
    <property type="entry name" value="NAD(P)-binding Rossmann-like Domain"/>
    <property type="match status" value="1"/>
</dbReference>
<evidence type="ECO:0000256" key="3">
    <source>
        <dbReference type="SAM" id="MobiDB-lite"/>
    </source>
</evidence>
<evidence type="ECO:0000256" key="2">
    <source>
        <dbReference type="RuleBase" id="RU000363"/>
    </source>
</evidence>
<dbReference type="CDD" id="cd05327">
    <property type="entry name" value="retinol-DH_like_SDR_c_like"/>
    <property type="match status" value="1"/>
</dbReference>
<sequence length="386" mass="43498">MLEDFARDFEAFSGNWWTYFIPFCVTVIGFIRVYAGGPYYQGKERMDGKLVIITGSSSGIGFETAKDLASRGAHIIMAVRNAEKGKRALEKIKENYKKSQVTVKLLDISEMDSIRNFVDQIEVEYEKIDVLINNAAVIHQPYTKTIDGNELTIATNYLGPFFLTHLLLPMLNKSEHGRIINVSAMAHFNGKLKVEALNMNKDNYNEADAYSQSKLALTIFTKYLATLLNKNTTITCNAVSPGLVRGTAHLQNLPLLKSAWTRFSTWPWVWLCLKTPKQGCQTILHVALNSNLKKTSGFYFSDCDFKEPAELLKDIHVAKALYKTSCGLVKIDGDDIINKLGNETFFLADERVEGLDENLKGLDKQVEGPGEKSEYLNEKDEYPNDF</sequence>
<proteinExistence type="inferred from homology"/>
<evidence type="ECO:0000313" key="6">
    <source>
        <dbReference type="Proteomes" id="UP001152799"/>
    </source>
</evidence>
<dbReference type="OrthoDB" id="542013at2759"/>
<organism evidence="5 6">
    <name type="scientific">Ceutorhynchus assimilis</name>
    <name type="common">cabbage seed weevil</name>
    <dbReference type="NCBI Taxonomy" id="467358"/>
    <lineage>
        <taxon>Eukaryota</taxon>
        <taxon>Metazoa</taxon>
        <taxon>Ecdysozoa</taxon>
        <taxon>Arthropoda</taxon>
        <taxon>Hexapoda</taxon>
        <taxon>Insecta</taxon>
        <taxon>Pterygota</taxon>
        <taxon>Neoptera</taxon>
        <taxon>Endopterygota</taxon>
        <taxon>Coleoptera</taxon>
        <taxon>Polyphaga</taxon>
        <taxon>Cucujiformia</taxon>
        <taxon>Curculionidae</taxon>
        <taxon>Ceutorhynchinae</taxon>
        <taxon>Ceutorhynchus</taxon>
    </lineage>
</organism>
<accession>A0A9N9MK30</accession>
<dbReference type="PANTHER" id="PTHR43157:SF31">
    <property type="entry name" value="PHOSPHATIDYLINOSITOL-GLYCAN BIOSYNTHESIS CLASS F PROTEIN"/>
    <property type="match status" value="1"/>
</dbReference>
<dbReference type="InterPro" id="IPR036291">
    <property type="entry name" value="NAD(P)-bd_dom_sf"/>
</dbReference>
<dbReference type="GO" id="GO:0016491">
    <property type="term" value="F:oxidoreductase activity"/>
    <property type="evidence" value="ECO:0007669"/>
    <property type="project" value="UniProtKB-KW"/>
</dbReference>
<evidence type="ECO:0000256" key="4">
    <source>
        <dbReference type="SAM" id="Phobius"/>
    </source>
</evidence>
<keyword evidence="6" id="KW-1185">Reference proteome</keyword>
<feature type="region of interest" description="Disordered" evidence="3">
    <location>
        <begin position="360"/>
        <end position="386"/>
    </location>
</feature>
<comment type="similarity">
    <text evidence="2">Belongs to the short-chain dehydrogenases/reductases (SDR) family.</text>
</comment>
<dbReference type="PANTHER" id="PTHR43157">
    <property type="entry name" value="PHOSPHATIDYLINOSITOL-GLYCAN BIOSYNTHESIS CLASS F PROTEIN-RELATED"/>
    <property type="match status" value="1"/>
</dbReference>
<evidence type="ECO:0000256" key="1">
    <source>
        <dbReference type="ARBA" id="ARBA00023002"/>
    </source>
</evidence>
<keyword evidence="1" id="KW-0560">Oxidoreductase</keyword>
<keyword evidence="4" id="KW-0472">Membrane</keyword>
<dbReference type="AlphaFoldDB" id="A0A9N9MK30"/>
<dbReference type="Proteomes" id="UP001152799">
    <property type="component" value="Chromosome 2"/>
</dbReference>
<keyword evidence="4" id="KW-1133">Transmembrane helix</keyword>
<dbReference type="PRINTS" id="PR00081">
    <property type="entry name" value="GDHRDH"/>
</dbReference>
<name>A0A9N9MK30_9CUCU</name>
<gene>
    <name evidence="5" type="ORF">CEUTPL_LOCUS5128</name>
</gene>